<protein>
    <submittedName>
        <fullName evidence="1">Uncharacterized protein</fullName>
    </submittedName>
</protein>
<comment type="caution">
    <text evidence="1">The sequence shown here is derived from an EMBL/GenBank/DDBJ whole genome shotgun (WGS) entry which is preliminary data.</text>
</comment>
<name>A0A2S5CFF7_9GAMM</name>
<organism evidence="1 2">
    <name type="scientific">Methylovulum psychrotolerans</name>
    <dbReference type="NCBI Taxonomy" id="1704499"/>
    <lineage>
        <taxon>Bacteria</taxon>
        <taxon>Pseudomonadati</taxon>
        <taxon>Pseudomonadota</taxon>
        <taxon>Gammaproteobacteria</taxon>
        <taxon>Methylococcales</taxon>
        <taxon>Methylococcaceae</taxon>
        <taxon>Methylovulum</taxon>
    </lineage>
</organism>
<gene>
    <name evidence="1" type="ORF">AADEFJLK_04686</name>
</gene>
<sequence length="178" mass="19454">MLHLARDYADALQALLPTGAAWEWEPDSFGDTMVLATAQELARVDAAAVDVLAMGIALHCPGRLSYLLADYQAVADAATQIIPRKPAAIGCTVGYRLWSQDAPVSVSPDPVVVVDDYHRPTSIGGHIGDRVWSSRCRYYLRVRFDRSLIDSAVLLSALRDFKQAHVFLFVVDTPNLGS</sequence>
<evidence type="ECO:0000313" key="2">
    <source>
        <dbReference type="Proteomes" id="UP000237423"/>
    </source>
</evidence>
<dbReference type="Proteomes" id="UP000237423">
    <property type="component" value="Unassembled WGS sequence"/>
</dbReference>
<evidence type="ECO:0000313" key="1">
    <source>
        <dbReference type="EMBL" id="POZ49546.1"/>
    </source>
</evidence>
<dbReference type="AlphaFoldDB" id="A0A2S5CFF7"/>
<reference evidence="1 2" key="1">
    <citation type="submission" date="2017-11" db="EMBL/GenBank/DDBJ databases">
        <title>Draft Genome Sequence of Methylobacter psychrotolerans Sph1T, an Obligate Methanotroph from Low-Temperature Environments.</title>
        <authorList>
            <person name="Oshkin I.Y."/>
            <person name="Miroshnikov K."/>
            <person name="Belova S.E."/>
            <person name="Korzhenkov A."/>
            <person name="Toshchakov S.V."/>
            <person name="Dedysh S.N."/>
        </authorList>
    </citation>
    <scope>NUCLEOTIDE SEQUENCE [LARGE SCALE GENOMIC DNA]</scope>
    <source>
        <strain evidence="1 2">Sph1</strain>
    </source>
</reference>
<proteinExistence type="predicted"/>
<accession>A0A2S5CFF7</accession>
<dbReference type="EMBL" id="PGFZ01000070">
    <property type="protein sequence ID" value="POZ49546.1"/>
    <property type="molecule type" value="Genomic_DNA"/>
</dbReference>